<dbReference type="Gramene" id="AET3Gv20993500.17">
    <property type="protein sequence ID" value="AET3Gv20993500.17"/>
    <property type="gene ID" value="AET3Gv20993500"/>
</dbReference>
<feature type="region of interest" description="Disordered" evidence="1">
    <location>
        <begin position="1"/>
        <end position="70"/>
    </location>
</feature>
<reference evidence="3" key="2">
    <citation type="journal article" date="2017" name="Nat. Plants">
        <title>The Aegilops tauschii genome reveals multiple impacts of transposons.</title>
        <authorList>
            <person name="Zhao G."/>
            <person name="Zou C."/>
            <person name="Li K."/>
            <person name="Wang K."/>
            <person name="Li T."/>
            <person name="Gao L."/>
            <person name="Zhang X."/>
            <person name="Wang H."/>
            <person name="Yang Z."/>
            <person name="Liu X."/>
            <person name="Jiang W."/>
            <person name="Mao L."/>
            <person name="Kong X."/>
            <person name="Jiao Y."/>
            <person name="Jia J."/>
        </authorList>
    </citation>
    <scope>NUCLEOTIDE SEQUENCE [LARGE SCALE GENOMIC DNA]</scope>
    <source>
        <strain evidence="3">cv. AL8/78</strain>
    </source>
</reference>
<keyword evidence="3" id="KW-1185">Reference proteome</keyword>
<accession>A0A453GFS0</accession>
<reference evidence="2" key="5">
    <citation type="journal article" date="2021" name="G3 (Bethesda)">
        <title>Aegilops tauschii genome assembly Aet v5.0 features greater sequence contiguity and improved annotation.</title>
        <authorList>
            <person name="Wang L."/>
            <person name="Zhu T."/>
            <person name="Rodriguez J.C."/>
            <person name="Deal K.R."/>
            <person name="Dubcovsky J."/>
            <person name="McGuire P.E."/>
            <person name="Lux T."/>
            <person name="Spannagl M."/>
            <person name="Mayer K.F.X."/>
            <person name="Baldrich P."/>
            <person name="Meyers B.C."/>
            <person name="Huo N."/>
            <person name="Gu Y.Q."/>
            <person name="Zhou H."/>
            <person name="Devos K.M."/>
            <person name="Bennetzen J.L."/>
            <person name="Unver T."/>
            <person name="Budak H."/>
            <person name="Gulick P.J."/>
            <person name="Galiba G."/>
            <person name="Kalapos B."/>
            <person name="Nelson D.R."/>
            <person name="Li P."/>
            <person name="You F.M."/>
            <person name="Luo M.C."/>
            <person name="Dvorak J."/>
        </authorList>
    </citation>
    <scope>NUCLEOTIDE SEQUENCE [LARGE SCALE GENOMIC DNA]</scope>
    <source>
        <strain evidence="2">cv. AL8/78</strain>
    </source>
</reference>
<reference evidence="2" key="4">
    <citation type="submission" date="2019-03" db="UniProtKB">
        <authorList>
            <consortium name="EnsemblPlants"/>
        </authorList>
    </citation>
    <scope>IDENTIFICATION</scope>
</reference>
<reference evidence="3" key="1">
    <citation type="journal article" date="2014" name="Science">
        <title>Ancient hybridizations among the ancestral genomes of bread wheat.</title>
        <authorList>
            <consortium name="International Wheat Genome Sequencing Consortium,"/>
            <person name="Marcussen T."/>
            <person name="Sandve S.R."/>
            <person name="Heier L."/>
            <person name="Spannagl M."/>
            <person name="Pfeifer M."/>
            <person name="Jakobsen K.S."/>
            <person name="Wulff B.B."/>
            <person name="Steuernagel B."/>
            <person name="Mayer K.F."/>
            <person name="Olsen O.A."/>
        </authorList>
    </citation>
    <scope>NUCLEOTIDE SEQUENCE [LARGE SCALE GENOMIC DNA]</scope>
    <source>
        <strain evidence="3">cv. AL8/78</strain>
    </source>
</reference>
<dbReference type="Proteomes" id="UP000015105">
    <property type="component" value="Chromosome 3D"/>
</dbReference>
<evidence type="ECO:0000256" key="1">
    <source>
        <dbReference type="SAM" id="MobiDB-lite"/>
    </source>
</evidence>
<dbReference type="AlphaFoldDB" id="A0A453GFS0"/>
<proteinExistence type="predicted"/>
<organism evidence="2 3">
    <name type="scientific">Aegilops tauschii subsp. strangulata</name>
    <name type="common">Goatgrass</name>
    <dbReference type="NCBI Taxonomy" id="200361"/>
    <lineage>
        <taxon>Eukaryota</taxon>
        <taxon>Viridiplantae</taxon>
        <taxon>Streptophyta</taxon>
        <taxon>Embryophyta</taxon>
        <taxon>Tracheophyta</taxon>
        <taxon>Spermatophyta</taxon>
        <taxon>Magnoliopsida</taxon>
        <taxon>Liliopsida</taxon>
        <taxon>Poales</taxon>
        <taxon>Poaceae</taxon>
        <taxon>BOP clade</taxon>
        <taxon>Pooideae</taxon>
        <taxon>Triticodae</taxon>
        <taxon>Triticeae</taxon>
        <taxon>Triticinae</taxon>
        <taxon>Aegilops</taxon>
    </lineage>
</organism>
<evidence type="ECO:0000313" key="2">
    <source>
        <dbReference type="EnsemblPlants" id="AET3Gv20993500.17"/>
    </source>
</evidence>
<sequence length="87" mass="9157">CEHGGAASQSGHVSAPRRRTSPLPPSAQHRRSIYSFTPLPPPLSAALTGTGKDRDSPRASAGSWFRPPSPHCPLLPIPSRGILGNDL</sequence>
<dbReference type="EnsemblPlants" id="AET3Gv20993500.17">
    <property type="protein sequence ID" value="AET3Gv20993500.17"/>
    <property type="gene ID" value="AET3Gv20993500"/>
</dbReference>
<evidence type="ECO:0000313" key="3">
    <source>
        <dbReference type="Proteomes" id="UP000015105"/>
    </source>
</evidence>
<reference evidence="2" key="3">
    <citation type="journal article" date="2017" name="Nature">
        <title>Genome sequence of the progenitor of the wheat D genome Aegilops tauschii.</title>
        <authorList>
            <person name="Luo M.C."/>
            <person name="Gu Y.Q."/>
            <person name="Puiu D."/>
            <person name="Wang H."/>
            <person name="Twardziok S.O."/>
            <person name="Deal K.R."/>
            <person name="Huo N."/>
            <person name="Zhu T."/>
            <person name="Wang L."/>
            <person name="Wang Y."/>
            <person name="McGuire P.E."/>
            <person name="Liu S."/>
            <person name="Long H."/>
            <person name="Ramasamy R.K."/>
            <person name="Rodriguez J.C."/>
            <person name="Van S.L."/>
            <person name="Yuan L."/>
            <person name="Wang Z."/>
            <person name="Xia Z."/>
            <person name="Xiao L."/>
            <person name="Anderson O.D."/>
            <person name="Ouyang S."/>
            <person name="Liang Y."/>
            <person name="Zimin A.V."/>
            <person name="Pertea G."/>
            <person name="Qi P."/>
            <person name="Bennetzen J.L."/>
            <person name="Dai X."/>
            <person name="Dawson M.W."/>
            <person name="Muller H.G."/>
            <person name="Kugler K."/>
            <person name="Rivarola-Duarte L."/>
            <person name="Spannagl M."/>
            <person name="Mayer K.F.X."/>
            <person name="Lu F.H."/>
            <person name="Bevan M.W."/>
            <person name="Leroy P."/>
            <person name="Li P."/>
            <person name="You F.M."/>
            <person name="Sun Q."/>
            <person name="Liu Z."/>
            <person name="Lyons E."/>
            <person name="Wicker T."/>
            <person name="Salzberg S.L."/>
            <person name="Devos K.M."/>
            <person name="Dvorak J."/>
        </authorList>
    </citation>
    <scope>NUCLEOTIDE SEQUENCE [LARGE SCALE GENOMIC DNA]</scope>
    <source>
        <strain evidence="2">cv. AL8/78</strain>
    </source>
</reference>
<protein>
    <submittedName>
        <fullName evidence="2">Uncharacterized protein</fullName>
    </submittedName>
</protein>
<name>A0A453GFS0_AEGTS</name>